<comment type="cofactor">
    <cofactor evidence="1">
        <name>FAD</name>
        <dbReference type="ChEBI" id="CHEBI:57692"/>
    </cofactor>
</comment>
<dbReference type="Pfam" id="PF01266">
    <property type="entry name" value="DAO"/>
    <property type="match status" value="1"/>
</dbReference>
<name>A0A7W6RQP5_9HYPH</name>
<organism evidence="8 9">
    <name type="scientific">Rhizobium mongolense</name>
    <dbReference type="NCBI Taxonomy" id="57676"/>
    <lineage>
        <taxon>Bacteria</taxon>
        <taxon>Pseudomonadati</taxon>
        <taxon>Pseudomonadota</taxon>
        <taxon>Alphaproteobacteria</taxon>
        <taxon>Hyphomicrobiales</taxon>
        <taxon>Rhizobiaceae</taxon>
        <taxon>Rhizobium/Agrobacterium group</taxon>
        <taxon>Rhizobium</taxon>
    </lineage>
</organism>
<proteinExistence type="inferred from homology"/>
<dbReference type="InterPro" id="IPR007867">
    <property type="entry name" value="GMC_OxRtase_C"/>
</dbReference>
<evidence type="ECO:0000259" key="7">
    <source>
        <dbReference type="Pfam" id="PF05199"/>
    </source>
</evidence>
<keyword evidence="5" id="KW-0560">Oxidoreductase</keyword>
<evidence type="ECO:0000256" key="2">
    <source>
        <dbReference type="ARBA" id="ARBA00010790"/>
    </source>
</evidence>
<protein>
    <submittedName>
        <fullName evidence="8">Choline dehydrogenase-like flavoprotein</fullName>
    </submittedName>
</protein>
<dbReference type="AlphaFoldDB" id="A0A7W6RQP5"/>
<keyword evidence="4" id="KW-0274">FAD</keyword>
<feature type="domain" description="FAD dependent oxidoreductase" evidence="6">
    <location>
        <begin position="57"/>
        <end position="296"/>
    </location>
</feature>
<dbReference type="Pfam" id="PF05199">
    <property type="entry name" value="GMC_oxred_C"/>
    <property type="match status" value="1"/>
</dbReference>
<dbReference type="RefSeq" id="WP_246778626.1">
    <property type="nucleotide sequence ID" value="NZ_JACIGM010000010.1"/>
</dbReference>
<evidence type="ECO:0000256" key="5">
    <source>
        <dbReference type="ARBA" id="ARBA00023002"/>
    </source>
</evidence>
<dbReference type="EMBL" id="JACIGM010000010">
    <property type="protein sequence ID" value="MBB4276896.1"/>
    <property type="molecule type" value="Genomic_DNA"/>
</dbReference>
<feature type="domain" description="Glucose-methanol-choline oxidoreductase C-terminal" evidence="7">
    <location>
        <begin position="455"/>
        <end position="579"/>
    </location>
</feature>
<sequence length="610" mass="67526">MSTDCLSKVGRRLRRLDTFGEFRDVGNFATKKLILRGKSMAIHDLRSASVNMMLSTDVAIIGAGPAGLTIARELENTPMRILIIDSGGFEHDAETQTLNAVENVGEPRPREDVVPVGRGYTDSLRWLNDIPAFELRNRIIGGSTHTWIGKCATFDEIDFAARPWLPVSGWPITRNDIRPALDRAATLLNLGPNIYDERLLSLLHLPPEEIGLDRARLRSFFWQFSHERTNSGEPMRFVNISRQLKAPNVDFLTRATVTEINLNNDGRGVNSLEAYSLEGNKAIVRAKTIVLCCGGIENARLLLASNSLMKKGIGNSKGVVGRYLADHPRTSLARFNGAGIDEIARHFNFFGLHHNGRTHFYLRGLSLSPDTQMREGLTNCAAYPVQIHAADDPWAALKRLRHGLSRKTPGDLAAVFGAMNLVASGLYRRLVQKRGLPHRSVELRFDAMVEQRLDAESRVTLSDRRDRFGKPLPRVNWKIGSVEIESMKRLALLISDEFARVGLPRPHLADWIAQDDNSKMAFMDMAHPSCTTRMGVDPATSVVDANAMVHGVDGLFVAGSSVFPTAGHANPTLMLLALAVRLADHLKVRFASEIPIRASLPDAEAKTIHQ</sequence>
<comment type="caution">
    <text evidence="8">The sequence shown here is derived from an EMBL/GenBank/DDBJ whole genome shotgun (WGS) entry which is preliminary data.</text>
</comment>
<dbReference type="GO" id="GO:0016614">
    <property type="term" value="F:oxidoreductase activity, acting on CH-OH group of donors"/>
    <property type="evidence" value="ECO:0007669"/>
    <property type="project" value="InterPro"/>
</dbReference>
<dbReference type="SUPFAM" id="SSF51905">
    <property type="entry name" value="FAD/NAD(P)-binding domain"/>
    <property type="match status" value="1"/>
</dbReference>
<dbReference type="InterPro" id="IPR051473">
    <property type="entry name" value="P2Ox-like"/>
</dbReference>
<dbReference type="PANTHER" id="PTHR42784:SF1">
    <property type="entry name" value="PYRANOSE 2-OXIDASE"/>
    <property type="match status" value="1"/>
</dbReference>
<reference evidence="8 9" key="1">
    <citation type="submission" date="2020-08" db="EMBL/GenBank/DDBJ databases">
        <title>Genomic Encyclopedia of Type Strains, Phase IV (KMG-V): Genome sequencing to study the core and pangenomes of soil and plant-associated prokaryotes.</title>
        <authorList>
            <person name="Whitman W."/>
        </authorList>
    </citation>
    <scope>NUCLEOTIDE SEQUENCE [LARGE SCALE GENOMIC DNA]</scope>
    <source>
        <strain evidence="8 9">SEMIA 402</strain>
    </source>
</reference>
<accession>A0A7W6RQP5</accession>
<gene>
    <name evidence="8" type="ORF">GGE12_004693</name>
</gene>
<comment type="similarity">
    <text evidence="2">Belongs to the GMC oxidoreductase family.</text>
</comment>
<keyword evidence="3" id="KW-0285">Flavoprotein</keyword>
<evidence type="ECO:0000256" key="3">
    <source>
        <dbReference type="ARBA" id="ARBA00022630"/>
    </source>
</evidence>
<evidence type="ECO:0000259" key="6">
    <source>
        <dbReference type="Pfam" id="PF01266"/>
    </source>
</evidence>
<dbReference type="InterPro" id="IPR036188">
    <property type="entry name" value="FAD/NAD-bd_sf"/>
</dbReference>
<evidence type="ECO:0000313" key="9">
    <source>
        <dbReference type="Proteomes" id="UP000533641"/>
    </source>
</evidence>
<evidence type="ECO:0000313" key="8">
    <source>
        <dbReference type="EMBL" id="MBB4276896.1"/>
    </source>
</evidence>
<dbReference type="Gene3D" id="3.50.50.60">
    <property type="entry name" value="FAD/NAD(P)-binding domain"/>
    <property type="match status" value="2"/>
</dbReference>
<dbReference type="Proteomes" id="UP000533641">
    <property type="component" value="Unassembled WGS sequence"/>
</dbReference>
<evidence type="ECO:0000256" key="4">
    <source>
        <dbReference type="ARBA" id="ARBA00022827"/>
    </source>
</evidence>
<evidence type="ECO:0000256" key="1">
    <source>
        <dbReference type="ARBA" id="ARBA00001974"/>
    </source>
</evidence>
<dbReference type="PANTHER" id="PTHR42784">
    <property type="entry name" value="PYRANOSE 2-OXIDASE"/>
    <property type="match status" value="1"/>
</dbReference>
<dbReference type="InterPro" id="IPR006076">
    <property type="entry name" value="FAD-dep_OxRdtase"/>
</dbReference>